<accession>A0ABP1FJ03</accession>
<organism evidence="1 2">
    <name type="scientific">Coccomyxa viridis</name>
    <dbReference type="NCBI Taxonomy" id="1274662"/>
    <lineage>
        <taxon>Eukaryota</taxon>
        <taxon>Viridiplantae</taxon>
        <taxon>Chlorophyta</taxon>
        <taxon>core chlorophytes</taxon>
        <taxon>Trebouxiophyceae</taxon>
        <taxon>Trebouxiophyceae incertae sedis</taxon>
        <taxon>Coccomyxaceae</taxon>
        <taxon>Coccomyxa</taxon>
    </lineage>
</organism>
<proteinExistence type="predicted"/>
<name>A0ABP1FJ03_9CHLO</name>
<gene>
    <name evidence="1" type="primary">g1846</name>
    <name evidence="1" type="ORF">VP750_LOCUS1575</name>
</gene>
<protein>
    <submittedName>
        <fullName evidence="1">G1846 protein</fullName>
    </submittedName>
</protein>
<sequence length="367" mass="40051">MYPAHDDELEDEQCLPLTGVHCAEIDEALRSLSESAKDNCGRTFEETRKLLKQSSQLRDTVLSGHCDTEALKRALQGFVEHRGIKVLVEVLGKCLKSECLLMWSAEDTFDTGEGCMRTFHILEVLGSTDGMEAWCQASEEDQAAGIGVVVACMDAAQDGKFFDLRMQDVYNIVKCLQDLACATAATALVFVSCGGLSNLAAVLSWPLEGMRHARWAASVVMSDAVTRALPLETCNNWTVAPDSVQAISCMVTALNLYNIHGKDFIYESSVEGVLHVLKHLGQSSAYLGIICGVVEIFETGDVMFQKLRSNVRDANVKEMATAVGLMCFPAGLEGPEPVGFRRRSLLRLLGRKSSVEEGPTYTPLPIC</sequence>
<comment type="caution">
    <text evidence="1">The sequence shown here is derived from an EMBL/GenBank/DDBJ whole genome shotgun (WGS) entry which is preliminary data.</text>
</comment>
<dbReference type="EMBL" id="CAXHTA020000002">
    <property type="protein sequence ID" value="CAL5219916.1"/>
    <property type="molecule type" value="Genomic_DNA"/>
</dbReference>
<evidence type="ECO:0000313" key="2">
    <source>
        <dbReference type="Proteomes" id="UP001497392"/>
    </source>
</evidence>
<evidence type="ECO:0000313" key="1">
    <source>
        <dbReference type="EMBL" id="CAL5219916.1"/>
    </source>
</evidence>
<reference evidence="1 2" key="1">
    <citation type="submission" date="2024-06" db="EMBL/GenBank/DDBJ databases">
        <authorList>
            <person name="Kraege A."/>
            <person name="Thomma B."/>
        </authorList>
    </citation>
    <scope>NUCLEOTIDE SEQUENCE [LARGE SCALE GENOMIC DNA]</scope>
</reference>
<dbReference type="Proteomes" id="UP001497392">
    <property type="component" value="Unassembled WGS sequence"/>
</dbReference>
<keyword evidence="2" id="KW-1185">Reference proteome</keyword>